<feature type="signal peptide" evidence="1">
    <location>
        <begin position="1"/>
        <end position="26"/>
    </location>
</feature>
<accession>A0ABT8DC18</accession>
<dbReference type="InterPro" id="IPR010916">
    <property type="entry name" value="TonB_box_CS"/>
</dbReference>
<organism evidence="2 3">
    <name type="scientific">Paracoccus cavernae</name>
    <dbReference type="NCBI Taxonomy" id="1571207"/>
    <lineage>
        <taxon>Bacteria</taxon>
        <taxon>Pseudomonadati</taxon>
        <taxon>Pseudomonadota</taxon>
        <taxon>Alphaproteobacteria</taxon>
        <taxon>Rhodobacterales</taxon>
        <taxon>Paracoccaceae</taxon>
        <taxon>Paracoccus</taxon>
    </lineage>
</organism>
<evidence type="ECO:0008006" key="4">
    <source>
        <dbReference type="Google" id="ProtNLM"/>
    </source>
</evidence>
<comment type="caution">
    <text evidence="2">The sequence shown here is derived from an EMBL/GenBank/DDBJ whole genome shotgun (WGS) entry which is preliminary data.</text>
</comment>
<name>A0ABT8DC18_9RHOB</name>
<keyword evidence="3" id="KW-1185">Reference proteome</keyword>
<sequence length="125" mass="13332">MFTRRGFLLTSSGALSALALAGSASAASSDSFVVIASPARATGPLSEDQHFTKITLSGDRLRDLSTLEDILRAGHAPRIRFVLDAADEVMLDLAQSRTASAYHITPLGRNVGIPVERRHCGSLRQ</sequence>
<dbReference type="InterPro" id="IPR006311">
    <property type="entry name" value="TAT_signal"/>
</dbReference>
<dbReference type="PROSITE" id="PS00430">
    <property type="entry name" value="TONB_DEPENDENT_REC_1"/>
    <property type="match status" value="1"/>
</dbReference>
<dbReference type="EMBL" id="JAUFRC010000001">
    <property type="protein sequence ID" value="MDN3712927.1"/>
    <property type="molecule type" value="Genomic_DNA"/>
</dbReference>
<evidence type="ECO:0000313" key="3">
    <source>
        <dbReference type="Proteomes" id="UP001243846"/>
    </source>
</evidence>
<dbReference type="PROSITE" id="PS51318">
    <property type="entry name" value="TAT"/>
    <property type="match status" value="1"/>
</dbReference>
<keyword evidence="1" id="KW-0732">Signal</keyword>
<reference evidence="3" key="1">
    <citation type="journal article" date="2019" name="Int. J. Syst. Evol. Microbiol.">
        <title>The Global Catalogue of Microorganisms (GCM) 10K type strain sequencing project: providing services to taxonomists for standard genome sequencing and annotation.</title>
        <authorList>
            <consortium name="The Broad Institute Genomics Platform"/>
            <consortium name="The Broad Institute Genome Sequencing Center for Infectious Disease"/>
            <person name="Wu L."/>
            <person name="Ma J."/>
        </authorList>
    </citation>
    <scope>NUCLEOTIDE SEQUENCE [LARGE SCALE GENOMIC DNA]</scope>
    <source>
        <strain evidence="3">CECT 8482</strain>
    </source>
</reference>
<dbReference type="Proteomes" id="UP001243846">
    <property type="component" value="Unassembled WGS sequence"/>
</dbReference>
<gene>
    <name evidence="2" type="ORF">QWZ10_16365</name>
</gene>
<feature type="chain" id="PRO_5045408690" description="AMIN domain-containing protein" evidence="1">
    <location>
        <begin position="27"/>
        <end position="125"/>
    </location>
</feature>
<evidence type="ECO:0000313" key="2">
    <source>
        <dbReference type="EMBL" id="MDN3712927.1"/>
    </source>
</evidence>
<proteinExistence type="predicted"/>
<evidence type="ECO:0000256" key="1">
    <source>
        <dbReference type="SAM" id="SignalP"/>
    </source>
</evidence>
<protein>
    <recommendedName>
        <fullName evidence="4">AMIN domain-containing protein</fullName>
    </recommendedName>
</protein>